<comment type="subcellular location">
    <subcellularLocation>
        <location evidence="1">Secreted</location>
    </subcellularLocation>
</comment>
<reference evidence="8 9" key="1">
    <citation type="submission" date="2024-09" db="EMBL/GenBank/DDBJ databases">
        <title>A chromosome-level genome assembly of Gray's grenadier anchovy, Coilia grayii.</title>
        <authorList>
            <person name="Fu Z."/>
        </authorList>
    </citation>
    <scope>NUCLEOTIDE SEQUENCE [LARGE SCALE GENOMIC DNA]</scope>
    <source>
        <strain evidence="8">G4</strain>
        <tissue evidence="8">Muscle</tissue>
    </source>
</reference>
<dbReference type="PANTHER" id="PTHR21312">
    <property type="entry name" value="SERINE PROTEASE INHIBITOR"/>
    <property type="match status" value="1"/>
</dbReference>
<dbReference type="SUPFAM" id="SSF100895">
    <property type="entry name" value="Kazal-type serine protease inhibitors"/>
    <property type="match status" value="1"/>
</dbReference>
<dbReference type="InterPro" id="IPR001239">
    <property type="entry name" value="Prot_inh_Kazal-m"/>
</dbReference>
<evidence type="ECO:0000256" key="5">
    <source>
        <dbReference type="ARBA" id="ARBA00023157"/>
    </source>
</evidence>
<organism evidence="8 9">
    <name type="scientific">Coilia grayii</name>
    <name type="common">Gray's grenadier anchovy</name>
    <dbReference type="NCBI Taxonomy" id="363190"/>
    <lineage>
        <taxon>Eukaryota</taxon>
        <taxon>Metazoa</taxon>
        <taxon>Chordata</taxon>
        <taxon>Craniata</taxon>
        <taxon>Vertebrata</taxon>
        <taxon>Euteleostomi</taxon>
        <taxon>Actinopterygii</taxon>
        <taxon>Neopterygii</taxon>
        <taxon>Teleostei</taxon>
        <taxon>Clupei</taxon>
        <taxon>Clupeiformes</taxon>
        <taxon>Clupeoidei</taxon>
        <taxon>Engraulidae</taxon>
        <taxon>Coilinae</taxon>
        <taxon>Coilia</taxon>
    </lineage>
</organism>
<feature type="signal peptide" evidence="6">
    <location>
        <begin position="1"/>
        <end position="18"/>
    </location>
</feature>
<evidence type="ECO:0000259" key="7">
    <source>
        <dbReference type="PROSITE" id="PS51465"/>
    </source>
</evidence>
<gene>
    <name evidence="8" type="ORF">ACEWY4_016002</name>
</gene>
<comment type="caution">
    <text evidence="8">The sequence shown here is derived from an EMBL/GenBank/DDBJ whole genome shotgun (WGS) entry which is preliminary data.</text>
</comment>
<evidence type="ECO:0000256" key="3">
    <source>
        <dbReference type="ARBA" id="ARBA00022690"/>
    </source>
</evidence>
<proteinExistence type="predicted"/>
<keyword evidence="2" id="KW-0964">Secreted</keyword>
<dbReference type="PROSITE" id="PS00282">
    <property type="entry name" value="KAZAL_1"/>
    <property type="match status" value="1"/>
</dbReference>
<evidence type="ECO:0000256" key="4">
    <source>
        <dbReference type="ARBA" id="ARBA00022900"/>
    </source>
</evidence>
<dbReference type="Gene3D" id="3.30.60.30">
    <property type="match status" value="1"/>
</dbReference>
<dbReference type="Proteomes" id="UP001591681">
    <property type="component" value="Unassembled WGS sequence"/>
</dbReference>
<dbReference type="GO" id="GO:0005576">
    <property type="term" value="C:extracellular region"/>
    <property type="evidence" value="ECO:0007669"/>
    <property type="project" value="UniProtKB-SubCell"/>
</dbReference>
<keyword evidence="3" id="KW-0646">Protease inhibitor</keyword>
<dbReference type="PROSITE" id="PS51465">
    <property type="entry name" value="KAZAL_2"/>
    <property type="match status" value="1"/>
</dbReference>
<evidence type="ECO:0000256" key="6">
    <source>
        <dbReference type="SAM" id="SignalP"/>
    </source>
</evidence>
<dbReference type="InterPro" id="IPR036058">
    <property type="entry name" value="Kazal_dom_sf"/>
</dbReference>
<dbReference type="PANTHER" id="PTHR21312:SF28">
    <property type="entry name" value="OVOINHIBITOR-RELATED"/>
    <property type="match status" value="1"/>
</dbReference>
<evidence type="ECO:0000313" key="8">
    <source>
        <dbReference type="EMBL" id="KAL2089103.1"/>
    </source>
</evidence>
<dbReference type="SMART" id="SM00280">
    <property type="entry name" value="KAZAL"/>
    <property type="match status" value="1"/>
</dbReference>
<sequence length="79" mass="8807">MRAALLLLCLTFLYSAYAEDKLQLYRRPACRGMSVAQACPLNYSPVCGNDGLTYPNECALCVHRLEKNADVLIVREGHC</sequence>
<accession>A0ABD1JQL5</accession>
<feature type="chain" id="PRO_5044874381" description="Kazal-like domain-containing protein" evidence="6">
    <location>
        <begin position="19"/>
        <end position="79"/>
    </location>
</feature>
<dbReference type="AlphaFoldDB" id="A0ABD1JQL5"/>
<dbReference type="InterPro" id="IPR002350">
    <property type="entry name" value="Kazal_dom"/>
</dbReference>
<evidence type="ECO:0000256" key="2">
    <source>
        <dbReference type="ARBA" id="ARBA00022525"/>
    </source>
</evidence>
<keyword evidence="5" id="KW-1015">Disulfide bond</keyword>
<dbReference type="Pfam" id="PF00050">
    <property type="entry name" value="Kazal_1"/>
    <property type="match status" value="1"/>
</dbReference>
<feature type="domain" description="Kazal-like" evidence="7">
    <location>
        <begin position="24"/>
        <end position="79"/>
    </location>
</feature>
<dbReference type="EMBL" id="JBHFQA010000013">
    <property type="protein sequence ID" value="KAL2089103.1"/>
    <property type="molecule type" value="Genomic_DNA"/>
</dbReference>
<protein>
    <recommendedName>
        <fullName evidence="7">Kazal-like domain-containing protein</fullName>
    </recommendedName>
</protein>
<dbReference type="GO" id="GO:0004867">
    <property type="term" value="F:serine-type endopeptidase inhibitor activity"/>
    <property type="evidence" value="ECO:0007669"/>
    <property type="project" value="UniProtKB-KW"/>
</dbReference>
<keyword evidence="9" id="KW-1185">Reference proteome</keyword>
<dbReference type="PRINTS" id="PR00290">
    <property type="entry name" value="KAZALINHBTR"/>
</dbReference>
<name>A0ABD1JQL5_9TELE</name>
<evidence type="ECO:0000256" key="1">
    <source>
        <dbReference type="ARBA" id="ARBA00004613"/>
    </source>
</evidence>
<keyword evidence="4" id="KW-0722">Serine protease inhibitor</keyword>
<keyword evidence="6" id="KW-0732">Signal</keyword>
<evidence type="ECO:0000313" key="9">
    <source>
        <dbReference type="Proteomes" id="UP001591681"/>
    </source>
</evidence>